<organism evidence="2 3">
    <name type="scientific">Ensete ventricosum</name>
    <name type="common">Abyssinian banana</name>
    <name type="synonym">Musa ensete</name>
    <dbReference type="NCBI Taxonomy" id="4639"/>
    <lineage>
        <taxon>Eukaryota</taxon>
        <taxon>Viridiplantae</taxon>
        <taxon>Streptophyta</taxon>
        <taxon>Embryophyta</taxon>
        <taxon>Tracheophyta</taxon>
        <taxon>Spermatophyta</taxon>
        <taxon>Magnoliopsida</taxon>
        <taxon>Liliopsida</taxon>
        <taxon>Zingiberales</taxon>
        <taxon>Musaceae</taxon>
        <taxon>Ensete</taxon>
    </lineage>
</organism>
<protein>
    <submittedName>
        <fullName evidence="2">Uncharacterized protein</fullName>
    </submittedName>
</protein>
<reference evidence="2 3" key="1">
    <citation type="journal article" date="2014" name="Agronomy (Basel)">
        <title>A Draft Genome Sequence for Ensete ventricosum, the Drought-Tolerant Tree Against Hunger.</title>
        <authorList>
            <person name="Harrison J."/>
            <person name="Moore K.A."/>
            <person name="Paszkiewicz K."/>
            <person name="Jones T."/>
            <person name="Grant M."/>
            <person name="Ambacheew D."/>
            <person name="Muzemil S."/>
            <person name="Studholme D.J."/>
        </authorList>
    </citation>
    <scope>NUCLEOTIDE SEQUENCE [LARGE SCALE GENOMIC DNA]</scope>
</reference>
<feature type="region of interest" description="Disordered" evidence="1">
    <location>
        <begin position="56"/>
        <end position="86"/>
    </location>
</feature>
<evidence type="ECO:0000313" key="3">
    <source>
        <dbReference type="Proteomes" id="UP000287651"/>
    </source>
</evidence>
<sequence>MPLTRPQKKNRNISDLGTYAIASKDLIDAKFEAFETCMEDKLRSLFAEFRLGRLPSPTKLQQGESPDHKENPPEKEEHATNPASTRIRVDFHRWEDGDPTVSLLRTKRYFHYHRTLEAFMVDITAIHLEGDVIQ</sequence>
<evidence type="ECO:0000313" key="2">
    <source>
        <dbReference type="EMBL" id="RRT81287.1"/>
    </source>
</evidence>
<dbReference type="EMBL" id="AMZH03000946">
    <property type="protein sequence ID" value="RRT81287.1"/>
    <property type="molecule type" value="Genomic_DNA"/>
</dbReference>
<evidence type="ECO:0000256" key="1">
    <source>
        <dbReference type="SAM" id="MobiDB-lite"/>
    </source>
</evidence>
<proteinExistence type="predicted"/>
<gene>
    <name evidence="2" type="ORF">B296_00002545</name>
</gene>
<accession>A0A427AYU0</accession>
<dbReference type="Proteomes" id="UP000287651">
    <property type="component" value="Unassembled WGS sequence"/>
</dbReference>
<dbReference type="AlphaFoldDB" id="A0A427AYU0"/>
<comment type="caution">
    <text evidence="2">The sequence shown here is derived from an EMBL/GenBank/DDBJ whole genome shotgun (WGS) entry which is preliminary data.</text>
</comment>
<name>A0A427AYU0_ENSVE</name>
<feature type="compositionally biased region" description="Basic and acidic residues" evidence="1">
    <location>
        <begin position="65"/>
        <end position="79"/>
    </location>
</feature>